<proteinExistence type="predicted"/>
<reference evidence="2 3" key="1">
    <citation type="journal article" date="2018" name="Sci. Rep.">
        <title>Comparative genomics provides insights into the lifestyle and reveals functional heterogeneity of dark septate endophytic fungi.</title>
        <authorList>
            <person name="Knapp D.G."/>
            <person name="Nemeth J.B."/>
            <person name="Barry K."/>
            <person name="Hainaut M."/>
            <person name="Henrissat B."/>
            <person name="Johnson J."/>
            <person name="Kuo A."/>
            <person name="Lim J.H.P."/>
            <person name="Lipzen A."/>
            <person name="Nolan M."/>
            <person name="Ohm R.A."/>
            <person name="Tamas L."/>
            <person name="Grigoriev I.V."/>
            <person name="Spatafora J.W."/>
            <person name="Nagy L.G."/>
            <person name="Kovacs G.M."/>
        </authorList>
    </citation>
    <scope>NUCLEOTIDE SEQUENCE [LARGE SCALE GENOMIC DNA]</scope>
    <source>
        <strain evidence="2 3">DSE2036</strain>
    </source>
</reference>
<feature type="compositionally biased region" description="Low complexity" evidence="1">
    <location>
        <begin position="22"/>
        <end position="38"/>
    </location>
</feature>
<accession>A0A2V1E296</accession>
<protein>
    <submittedName>
        <fullName evidence="2">Uncharacterized protein</fullName>
    </submittedName>
</protein>
<sequence length="195" mass="21703">MENGTINEQEQENGESDDDDNQSCGSSSSSSCSSERFSSASSLDSKYELVAALEKAAFISPAEAAEHYKYFEYKRRAFPSQDDQTHKRRSGVTEQIMNRLKMKRNGGQKDSEQKGGKFKGKNRMNEGLDDPAKMAGYPTDLQDVRPDSGKDGLTEFKKMCVAGSSTGKRMHYGDTKECSVYGYNAFSRVPYSRTT</sequence>
<organism evidence="2 3">
    <name type="scientific">Periconia macrospinosa</name>
    <dbReference type="NCBI Taxonomy" id="97972"/>
    <lineage>
        <taxon>Eukaryota</taxon>
        <taxon>Fungi</taxon>
        <taxon>Dikarya</taxon>
        <taxon>Ascomycota</taxon>
        <taxon>Pezizomycotina</taxon>
        <taxon>Dothideomycetes</taxon>
        <taxon>Pleosporomycetidae</taxon>
        <taxon>Pleosporales</taxon>
        <taxon>Massarineae</taxon>
        <taxon>Periconiaceae</taxon>
        <taxon>Periconia</taxon>
    </lineage>
</organism>
<dbReference type="AlphaFoldDB" id="A0A2V1E296"/>
<dbReference type="EMBL" id="KZ805322">
    <property type="protein sequence ID" value="PVI04369.1"/>
    <property type="molecule type" value="Genomic_DNA"/>
</dbReference>
<evidence type="ECO:0000256" key="1">
    <source>
        <dbReference type="SAM" id="MobiDB-lite"/>
    </source>
</evidence>
<feature type="region of interest" description="Disordered" evidence="1">
    <location>
        <begin position="1"/>
        <end position="38"/>
    </location>
</feature>
<evidence type="ECO:0000313" key="3">
    <source>
        <dbReference type="Proteomes" id="UP000244855"/>
    </source>
</evidence>
<feature type="region of interest" description="Disordered" evidence="1">
    <location>
        <begin position="76"/>
        <end position="152"/>
    </location>
</feature>
<keyword evidence="3" id="KW-1185">Reference proteome</keyword>
<name>A0A2V1E296_9PLEO</name>
<feature type="compositionally biased region" description="Basic and acidic residues" evidence="1">
    <location>
        <begin position="142"/>
        <end position="152"/>
    </location>
</feature>
<feature type="compositionally biased region" description="Basic and acidic residues" evidence="1">
    <location>
        <begin position="123"/>
        <end position="132"/>
    </location>
</feature>
<evidence type="ECO:0000313" key="2">
    <source>
        <dbReference type="EMBL" id="PVI04369.1"/>
    </source>
</evidence>
<dbReference type="Proteomes" id="UP000244855">
    <property type="component" value="Unassembled WGS sequence"/>
</dbReference>
<gene>
    <name evidence="2" type="ORF">DM02DRAFT_651758</name>
</gene>
<feature type="compositionally biased region" description="Acidic residues" evidence="1">
    <location>
        <begin position="9"/>
        <end position="21"/>
    </location>
</feature>